<name>A0A2I0SZI5_LIMLA</name>
<evidence type="ECO:0000256" key="3">
    <source>
        <dbReference type="ARBA" id="ARBA00005227"/>
    </source>
</evidence>
<dbReference type="PANTHER" id="PTHR10766">
    <property type="entry name" value="TRANSMEMBRANE 9 SUPERFAMILY PROTEIN"/>
    <property type="match status" value="1"/>
</dbReference>
<evidence type="ECO:0000256" key="5">
    <source>
        <dbReference type="ARBA" id="ARBA00022729"/>
    </source>
</evidence>
<keyword evidence="5" id="KW-0732">Signal</keyword>
<dbReference type="GO" id="GO:0072657">
    <property type="term" value="P:protein localization to membrane"/>
    <property type="evidence" value="ECO:0007669"/>
    <property type="project" value="TreeGrafter"/>
</dbReference>
<sequence>MIIIRTLRKDIANYNKEDDIEDTMEESGWKLVHGDVFRPPQYPMILSSLLGSGIQLFCMILIVICKWHVFHVAAVTRRGTMLNQGRL</sequence>
<organism evidence="10 11">
    <name type="scientific">Limosa lapponica baueri</name>
    <dbReference type="NCBI Taxonomy" id="1758121"/>
    <lineage>
        <taxon>Eukaryota</taxon>
        <taxon>Metazoa</taxon>
        <taxon>Chordata</taxon>
        <taxon>Craniata</taxon>
        <taxon>Vertebrata</taxon>
        <taxon>Euteleostomi</taxon>
        <taxon>Archelosauria</taxon>
        <taxon>Archosauria</taxon>
        <taxon>Dinosauria</taxon>
        <taxon>Saurischia</taxon>
        <taxon>Theropoda</taxon>
        <taxon>Coelurosauria</taxon>
        <taxon>Aves</taxon>
        <taxon>Neognathae</taxon>
        <taxon>Neoaves</taxon>
        <taxon>Charadriiformes</taxon>
        <taxon>Scolopacidae</taxon>
        <taxon>Limosa</taxon>
    </lineage>
</organism>
<evidence type="ECO:0000256" key="6">
    <source>
        <dbReference type="ARBA" id="ARBA00022989"/>
    </source>
</evidence>
<dbReference type="Pfam" id="PF02990">
    <property type="entry name" value="EMP70"/>
    <property type="match status" value="1"/>
</dbReference>
<dbReference type="InterPro" id="IPR004240">
    <property type="entry name" value="EMP70"/>
</dbReference>
<dbReference type="AlphaFoldDB" id="A0A2I0SZI5"/>
<keyword evidence="4 9" id="KW-0812">Transmembrane</keyword>
<comment type="subcellular location">
    <subcellularLocation>
        <location evidence="2">Golgi apparatus</location>
    </subcellularLocation>
    <subcellularLocation>
        <location evidence="1">Membrane</location>
        <topology evidence="1">Multi-pass membrane protein</topology>
    </subcellularLocation>
</comment>
<reference evidence="11" key="2">
    <citation type="submission" date="2017-12" db="EMBL/GenBank/DDBJ databases">
        <title>Genome sequence of the Bar-tailed Godwit (Limosa lapponica baueri).</title>
        <authorList>
            <person name="Lima N.C.B."/>
            <person name="Parody-Merino A.M."/>
            <person name="Battley P.F."/>
            <person name="Fidler A.E."/>
            <person name="Prosdocimi F."/>
        </authorList>
    </citation>
    <scope>NUCLEOTIDE SEQUENCE [LARGE SCALE GENOMIC DNA]</scope>
</reference>
<gene>
    <name evidence="10" type="ORF">llap_22747</name>
</gene>
<keyword evidence="7" id="KW-0333">Golgi apparatus</keyword>
<comment type="similarity">
    <text evidence="3 9">Belongs to the nonaspanin (TM9SF) (TC 9.A.2) family.</text>
</comment>
<keyword evidence="6 9" id="KW-1133">Transmembrane helix</keyword>
<keyword evidence="8 9" id="KW-0472">Membrane</keyword>
<dbReference type="GO" id="GO:0005794">
    <property type="term" value="C:Golgi apparatus"/>
    <property type="evidence" value="ECO:0007669"/>
    <property type="project" value="UniProtKB-SubCell"/>
</dbReference>
<evidence type="ECO:0000313" key="11">
    <source>
        <dbReference type="Proteomes" id="UP000233556"/>
    </source>
</evidence>
<evidence type="ECO:0000256" key="7">
    <source>
        <dbReference type="ARBA" id="ARBA00023034"/>
    </source>
</evidence>
<feature type="transmembrane region" description="Helical" evidence="9">
    <location>
        <begin position="45"/>
        <end position="69"/>
    </location>
</feature>
<dbReference type="Proteomes" id="UP000233556">
    <property type="component" value="Unassembled WGS sequence"/>
</dbReference>
<dbReference type="OrthoDB" id="1666796at2759"/>
<evidence type="ECO:0000313" key="10">
    <source>
        <dbReference type="EMBL" id="PKU26949.1"/>
    </source>
</evidence>
<evidence type="ECO:0000256" key="1">
    <source>
        <dbReference type="ARBA" id="ARBA00004141"/>
    </source>
</evidence>
<proteinExistence type="inferred from homology"/>
<comment type="caution">
    <text evidence="9">Lacks conserved residue(s) required for the propagation of feature annotation.</text>
</comment>
<keyword evidence="11" id="KW-1185">Reference proteome</keyword>
<reference evidence="11" key="1">
    <citation type="submission" date="2017-11" db="EMBL/GenBank/DDBJ databases">
        <authorList>
            <person name="Lima N.C."/>
            <person name="Parody-Merino A.M."/>
            <person name="Battley P.F."/>
            <person name="Fidler A.E."/>
            <person name="Prosdocimi F."/>
        </authorList>
    </citation>
    <scope>NUCLEOTIDE SEQUENCE [LARGE SCALE GENOMIC DNA]</scope>
</reference>
<dbReference type="EMBL" id="KZ533884">
    <property type="protein sequence ID" value="PKU26949.1"/>
    <property type="molecule type" value="Genomic_DNA"/>
</dbReference>
<evidence type="ECO:0000256" key="9">
    <source>
        <dbReference type="RuleBase" id="RU363079"/>
    </source>
</evidence>
<evidence type="ECO:0000256" key="8">
    <source>
        <dbReference type="ARBA" id="ARBA00023136"/>
    </source>
</evidence>
<accession>A0A2I0SZI5</accession>
<evidence type="ECO:0000256" key="2">
    <source>
        <dbReference type="ARBA" id="ARBA00004555"/>
    </source>
</evidence>
<protein>
    <recommendedName>
        <fullName evidence="9">Transmembrane 9 superfamily member</fullName>
    </recommendedName>
</protein>
<dbReference type="PANTHER" id="PTHR10766:SF55">
    <property type="entry name" value="TRANSMEMBRANE 9 SUPERFAMILY MEMBER 4"/>
    <property type="match status" value="1"/>
</dbReference>
<dbReference type="GO" id="GO:0016020">
    <property type="term" value="C:membrane"/>
    <property type="evidence" value="ECO:0007669"/>
    <property type="project" value="UniProtKB-SubCell"/>
</dbReference>
<evidence type="ECO:0000256" key="4">
    <source>
        <dbReference type="ARBA" id="ARBA00022692"/>
    </source>
</evidence>